<organism evidence="1 2">
    <name type="scientific">Haematococcus lacustris</name>
    <name type="common">Green alga</name>
    <name type="synonym">Haematococcus pluvialis</name>
    <dbReference type="NCBI Taxonomy" id="44745"/>
    <lineage>
        <taxon>Eukaryota</taxon>
        <taxon>Viridiplantae</taxon>
        <taxon>Chlorophyta</taxon>
        <taxon>core chlorophytes</taxon>
        <taxon>Chlorophyceae</taxon>
        <taxon>CS clade</taxon>
        <taxon>Chlamydomonadales</taxon>
        <taxon>Haematococcaceae</taxon>
        <taxon>Haematococcus</taxon>
    </lineage>
</organism>
<gene>
    <name evidence="1" type="ORF">HaLaN_28489</name>
</gene>
<proteinExistence type="predicted"/>
<keyword evidence="2" id="KW-1185">Reference proteome</keyword>
<evidence type="ECO:0000313" key="2">
    <source>
        <dbReference type="Proteomes" id="UP000485058"/>
    </source>
</evidence>
<evidence type="ECO:0000313" key="1">
    <source>
        <dbReference type="EMBL" id="GFH29771.1"/>
    </source>
</evidence>
<comment type="caution">
    <text evidence="1">The sequence shown here is derived from an EMBL/GenBank/DDBJ whole genome shotgun (WGS) entry which is preliminary data.</text>
</comment>
<sequence length="170" mass="18543">MSTVCMYVSMTTNMSHVHQHVTCALRMAVPYAGAEGGLLGAYGRVKQRHQNKHASNPNPHRLRQSISPHCTEPPATKLVDRQQLALILKKLNHGKPPDQMEVWQIMMQQWTDTARPGWASRCSVPTATPTAALHAQSLMHPTHNCRHGQAGGGQDAASPPVDIGCQCTVS</sequence>
<dbReference type="AlphaFoldDB" id="A0A6A0ABY6"/>
<dbReference type="Proteomes" id="UP000485058">
    <property type="component" value="Unassembled WGS sequence"/>
</dbReference>
<reference evidence="1 2" key="1">
    <citation type="submission" date="2020-02" db="EMBL/GenBank/DDBJ databases">
        <title>Draft genome sequence of Haematococcus lacustris strain NIES-144.</title>
        <authorList>
            <person name="Morimoto D."/>
            <person name="Nakagawa S."/>
            <person name="Yoshida T."/>
            <person name="Sawayama S."/>
        </authorList>
    </citation>
    <scope>NUCLEOTIDE SEQUENCE [LARGE SCALE GENOMIC DNA]</scope>
    <source>
        <strain evidence="1 2">NIES-144</strain>
    </source>
</reference>
<protein>
    <submittedName>
        <fullName evidence="1">Uncharacterized protein</fullName>
    </submittedName>
</protein>
<dbReference type="EMBL" id="BLLF01004519">
    <property type="protein sequence ID" value="GFH29771.1"/>
    <property type="molecule type" value="Genomic_DNA"/>
</dbReference>
<name>A0A6A0ABY6_HAELA</name>
<accession>A0A6A0ABY6</accession>